<protein>
    <submittedName>
        <fullName evidence="2">Metallo-hydrolase/oxidoreductase</fullName>
    </submittedName>
</protein>
<dbReference type="Pfam" id="PF12706">
    <property type="entry name" value="Lactamase_B_2"/>
    <property type="match status" value="1"/>
</dbReference>
<gene>
    <name evidence="2" type="ORF">DB88DRAFT_481938</name>
</gene>
<evidence type="ECO:0000313" key="3">
    <source>
        <dbReference type="Proteomes" id="UP001182556"/>
    </source>
</evidence>
<dbReference type="GO" id="GO:0070290">
    <property type="term" value="F:N-acylphosphatidylethanolamine-specific phospholipase D activity"/>
    <property type="evidence" value="ECO:0007669"/>
    <property type="project" value="TreeGrafter"/>
</dbReference>
<dbReference type="AlphaFoldDB" id="A0AAD9FUJ6"/>
<dbReference type="PANTHER" id="PTHR15032">
    <property type="entry name" value="N-ACYL-PHOSPHATIDYLETHANOLAMINE-HYDROLYZING PHOSPHOLIPASE D"/>
    <property type="match status" value="1"/>
</dbReference>
<dbReference type="InterPro" id="IPR036866">
    <property type="entry name" value="RibonucZ/Hydroxyglut_hydro"/>
</dbReference>
<dbReference type="SUPFAM" id="SSF56281">
    <property type="entry name" value="Metallo-hydrolase/oxidoreductase"/>
    <property type="match status" value="1"/>
</dbReference>
<dbReference type="GO" id="GO:0005737">
    <property type="term" value="C:cytoplasm"/>
    <property type="evidence" value="ECO:0007669"/>
    <property type="project" value="TreeGrafter"/>
</dbReference>
<name>A0AAD9FUJ6_PAPLA</name>
<dbReference type="EMBL" id="JAODAN010000002">
    <property type="protein sequence ID" value="KAK1926464.1"/>
    <property type="molecule type" value="Genomic_DNA"/>
</dbReference>
<evidence type="ECO:0000259" key="1">
    <source>
        <dbReference type="Pfam" id="PF12706"/>
    </source>
</evidence>
<reference evidence="2" key="1">
    <citation type="submission" date="2023-02" db="EMBL/GenBank/DDBJ databases">
        <title>Identification and recombinant expression of a fungal hydrolase from Papiliotrema laurentii that hydrolyzes apple cutin and clears colloidal polyester polyurethane.</title>
        <authorList>
            <consortium name="DOE Joint Genome Institute"/>
            <person name="Roman V.A."/>
            <person name="Bojanowski C."/>
            <person name="Crable B.R."/>
            <person name="Wagner D.N."/>
            <person name="Hung C.S."/>
            <person name="Nadeau L.J."/>
            <person name="Schratz L."/>
            <person name="Haridas S."/>
            <person name="Pangilinan J."/>
            <person name="Lipzen A."/>
            <person name="Na H."/>
            <person name="Yan M."/>
            <person name="Ng V."/>
            <person name="Grigoriev I.V."/>
            <person name="Spatafora J.W."/>
            <person name="Barlow D."/>
            <person name="Biffinger J."/>
            <person name="Kelley-Loughnane N."/>
            <person name="Varaljay V.A."/>
            <person name="Crookes-Goodson W.J."/>
        </authorList>
    </citation>
    <scope>NUCLEOTIDE SEQUENCE</scope>
    <source>
        <strain evidence="2">5307AH</strain>
    </source>
</reference>
<sequence>MRIPQRVLHRTMTMSSGANARAITVDPPASAAIQRQKGEHWVTDRPKGFQNPWPSAAPFVGAWEILKFVRQHSKLKADDPDVANFHNLVRQVTPTWGVDLPAHQVKATWLSHAAFLVEMPREVEAVDTKPEGVKGLTVLFDPAFSDRCSPTQLFGGNLRFSPPPARAADLPPVDIIAISHNHYDHCDLNTLREIYQRQHDRPPVLFVGLNGAANLRSTVGPHTEIIEMDWWEHRVVTVQGKGAVRITCTPAQHNCGRGLFDKDHSLWASWAVHSLNETGVPTGASVWHAGDTGYCSTKREEEASHHIDPTEPVCPAFKEIGDRLGPFSLGMIPIGAYSPRWIMSSVHNAPIDAVRMFADTKCKKAIGMHWGTWRMAFDRIAEPAERLVKAREVVGLSEEQFGLLALGETKGYDP</sequence>
<feature type="domain" description="Metallo-beta-lactamase" evidence="1">
    <location>
        <begin position="138"/>
        <end position="370"/>
    </location>
</feature>
<dbReference type="GO" id="GO:0070292">
    <property type="term" value="P:N-acylphosphatidylethanolamine metabolic process"/>
    <property type="evidence" value="ECO:0007669"/>
    <property type="project" value="TreeGrafter"/>
</dbReference>
<accession>A0AAD9FUJ6</accession>
<dbReference type="PANTHER" id="PTHR15032:SF4">
    <property type="entry name" value="N-ACYL-PHOSPHATIDYLETHANOLAMINE-HYDROLYZING PHOSPHOLIPASE D"/>
    <property type="match status" value="1"/>
</dbReference>
<organism evidence="2 3">
    <name type="scientific">Papiliotrema laurentii</name>
    <name type="common">Cryptococcus laurentii</name>
    <dbReference type="NCBI Taxonomy" id="5418"/>
    <lineage>
        <taxon>Eukaryota</taxon>
        <taxon>Fungi</taxon>
        <taxon>Dikarya</taxon>
        <taxon>Basidiomycota</taxon>
        <taxon>Agaricomycotina</taxon>
        <taxon>Tremellomycetes</taxon>
        <taxon>Tremellales</taxon>
        <taxon>Rhynchogastremaceae</taxon>
        <taxon>Papiliotrema</taxon>
    </lineage>
</organism>
<keyword evidence="3" id="KW-1185">Reference proteome</keyword>
<dbReference type="Gene3D" id="3.60.15.10">
    <property type="entry name" value="Ribonuclease Z/Hydroxyacylglutathione hydrolase-like"/>
    <property type="match status" value="1"/>
</dbReference>
<dbReference type="Proteomes" id="UP001182556">
    <property type="component" value="Unassembled WGS sequence"/>
</dbReference>
<dbReference type="GO" id="GO:0070291">
    <property type="term" value="P:N-acylethanolamine metabolic process"/>
    <property type="evidence" value="ECO:0007669"/>
    <property type="project" value="TreeGrafter"/>
</dbReference>
<evidence type="ECO:0000313" key="2">
    <source>
        <dbReference type="EMBL" id="KAK1926464.1"/>
    </source>
</evidence>
<dbReference type="InterPro" id="IPR001279">
    <property type="entry name" value="Metallo-B-lactamas"/>
</dbReference>
<proteinExistence type="predicted"/>
<comment type="caution">
    <text evidence="2">The sequence shown here is derived from an EMBL/GenBank/DDBJ whole genome shotgun (WGS) entry which is preliminary data.</text>
</comment>